<evidence type="ECO:0000256" key="1">
    <source>
        <dbReference type="ARBA" id="ARBA00010088"/>
    </source>
</evidence>
<comment type="similarity">
    <text evidence="1">Belongs to the peptidase S33 family.</text>
</comment>
<evidence type="ECO:0000256" key="3">
    <source>
        <dbReference type="ARBA" id="ARBA00022801"/>
    </source>
</evidence>
<protein>
    <submittedName>
        <fullName evidence="6">Pimeloyl-ACP methyl ester carboxylesterase</fullName>
    </submittedName>
</protein>
<dbReference type="InterPro" id="IPR000639">
    <property type="entry name" value="Epox_hydrolase-like"/>
</dbReference>
<dbReference type="InterPro" id="IPR029058">
    <property type="entry name" value="AB_hydrolase_fold"/>
</dbReference>
<dbReference type="STRING" id="993073.AS029_16025"/>
<gene>
    <name evidence="6" type="ORF">SAMN05216418_0075</name>
</gene>
<proteinExistence type="inferred from homology"/>
<dbReference type="RefSeq" id="WP_058233595.1">
    <property type="nucleotide sequence ID" value="NZ_FMYG01000010.1"/>
</dbReference>
<name>A0A1G6R7P0_9MICO</name>
<organism evidence="6 7">
    <name type="scientific">Microbacterium enclense</name>
    <dbReference type="NCBI Taxonomy" id="993073"/>
    <lineage>
        <taxon>Bacteria</taxon>
        <taxon>Bacillati</taxon>
        <taxon>Actinomycetota</taxon>
        <taxon>Actinomycetes</taxon>
        <taxon>Micrococcales</taxon>
        <taxon>Microbacteriaceae</taxon>
        <taxon>Microbacterium</taxon>
    </lineage>
</organism>
<feature type="active site" description="Proton donor" evidence="4">
    <location>
        <position position="285"/>
    </location>
</feature>
<feature type="active site" description="Nucleophile" evidence="4">
    <location>
        <position position="161"/>
    </location>
</feature>
<dbReference type="InterPro" id="IPR010497">
    <property type="entry name" value="Epoxide_hydro_N"/>
</dbReference>
<dbReference type="Gene3D" id="3.40.50.1820">
    <property type="entry name" value="alpha/beta hydrolase"/>
    <property type="match status" value="1"/>
</dbReference>
<dbReference type="InterPro" id="IPR016292">
    <property type="entry name" value="Epoxide_hydrolase"/>
</dbReference>
<sequence>MSSRLQPHTPPEEIDDLRRRIAATRWPDDVGDDWTRGTRPSALRRLLDAWAEADWSAVERRLVEENHLLVGRPGARLHLWRSGTAGAPAVVLIHGWPDSFVRFRGVAERLGDLDVVVPSIPGFGYSDPAPREAGGPRWNAERILAGLDDLGIRRFVVHGGDLGTAIADQVALLAPDRIAGLHLTDVPLWRAADDEELSAEEREWVDAAAAWERDEGAYAAEQRTKPQTLAAGLTDSPAALASWYLEKFQAWGDGDVFERIPMQLLVENLSVHWFTRTAGSAARVYFDRRRFPPTGGPVTVPTAFGLFPHDIDHGVESFARRWYPTVRFTRFPSGGHFGAMEHPDLLADDLRALLAKAF</sequence>
<dbReference type="EMBL" id="FMYG01000010">
    <property type="protein sequence ID" value="SDD00649.1"/>
    <property type="molecule type" value="Genomic_DNA"/>
</dbReference>
<dbReference type="Pfam" id="PF06441">
    <property type="entry name" value="EHN"/>
    <property type="match status" value="1"/>
</dbReference>
<evidence type="ECO:0000313" key="7">
    <source>
        <dbReference type="Proteomes" id="UP000183203"/>
    </source>
</evidence>
<evidence type="ECO:0000259" key="5">
    <source>
        <dbReference type="Pfam" id="PF06441"/>
    </source>
</evidence>
<dbReference type="PRINTS" id="PR00412">
    <property type="entry name" value="EPOXHYDRLASE"/>
</dbReference>
<evidence type="ECO:0000313" key="6">
    <source>
        <dbReference type="EMBL" id="SDD00649.1"/>
    </source>
</evidence>
<keyword evidence="2" id="KW-0058">Aromatic hydrocarbons catabolism</keyword>
<dbReference type="PIRSF" id="PIRSF001112">
    <property type="entry name" value="Epoxide_hydrolase"/>
    <property type="match status" value="1"/>
</dbReference>
<dbReference type="PANTHER" id="PTHR21661:SF35">
    <property type="entry name" value="EPOXIDE HYDROLASE"/>
    <property type="match status" value="1"/>
</dbReference>
<evidence type="ECO:0000256" key="2">
    <source>
        <dbReference type="ARBA" id="ARBA00022797"/>
    </source>
</evidence>
<reference evidence="6 7" key="1">
    <citation type="submission" date="2016-09" db="EMBL/GenBank/DDBJ databases">
        <authorList>
            <person name="Capua I."/>
            <person name="De Benedictis P."/>
            <person name="Joannis T."/>
            <person name="Lombin L.H."/>
            <person name="Cattoli G."/>
        </authorList>
    </citation>
    <scope>NUCLEOTIDE SEQUENCE [LARGE SCALE GENOMIC DNA]</scope>
    <source>
        <strain evidence="6 7">NIO-1002</strain>
    </source>
</reference>
<keyword evidence="3" id="KW-0378">Hydrolase</keyword>
<feature type="domain" description="Epoxide hydrolase N-terminal" evidence="5">
    <location>
        <begin position="6"/>
        <end position="103"/>
    </location>
</feature>
<dbReference type="SUPFAM" id="SSF53474">
    <property type="entry name" value="alpha/beta-Hydrolases"/>
    <property type="match status" value="1"/>
</dbReference>
<dbReference type="PANTHER" id="PTHR21661">
    <property type="entry name" value="EPOXIDE HYDROLASE 1-RELATED"/>
    <property type="match status" value="1"/>
</dbReference>
<feature type="active site" description="Proton acceptor" evidence="4">
    <location>
        <position position="336"/>
    </location>
</feature>
<dbReference type="GO" id="GO:0097176">
    <property type="term" value="P:epoxide metabolic process"/>
    <property type="evidence" value="ECO:0007669"/>
    <property type="project" value="TreeGrafter"/>
</dbReference>
<dbReference type="Proteomes" id="UP000183203">
    <property type="component" value="Unassembled WGS sequence"/>
</dbReference>
<dbReference type="GO" id="GO:0004301">
    <property type="term" value="F:epoxide hydrolase activity"/>
    <property type="evidence" value="ECO:0007669"/>
    <property type="project" value="TreeGrafter"/>
</dbReference>
<accession>A0A1G6R7P0</accession>
<evidence type="ECO:0000256" key="4">
    <source>
        <dbReference type="PIRSR" id="PIRSR001112-1"/>
    </source>
</evidence>
<dbReference type="AlphaFoldDB" id="A0A1G6R7P0"/>